<dbReference type="Pfam" id="PF18939">
    <property type="entry name" value="DUF5686"/>
    <property type="match status" value="1"/>
</dbReference>
<keyword evidence="2" id="KW-1185">Reference proteome</keyword>
<keyword evidence="1" id="KW-0378">Hydrolase</keyword>
<dbReference type="AlphaFoldDB" id="A0AAE3M4P1"/>
<organism evidence="1 2">
    <name type="scientific">Plebeiibacterium sediminum</name>
    <dbReference type="NCBI Taxonomy" id="2992112"/>
    <lineage>
        <taxon>Bacteria</taxon>
        <taxon>Pseudomonadati</taxon>
        <taxon>Bacteroidota</taxon>
        <taxon>Bacteroidia</taxon>
        <taxon>Marinilabiliales</taxon>
        <taxon>Marinilabiliaceae</taxon>
        <taxon>Plebeiibacterium</taxon>
    </lineage>
</organism>
<dbReference type="RefSeq" id="WP_301190629.1">
    <property type="nucleotide sequence ID" value="NZ_JAPDPJ010000023.1"/>
</dbReference>
<reference evidence="1" key="1">
    <citation type="submission" date="2022-10" db="EMBL/GenBank/DDBJ databases">
        <authorList>
            <person name="Yu W.X."/>
        </authorList>
    </citation>
    <scope>NUCLEOTIDE SEQUENCE</scope>
    <source>
        <strain evidence="1">AAT</strain>
    </source>
</reference>
<dbReference type="GO" id="GO:0004180">
    <property type="term" value="F:carboxypeptidase activity"/>
    <property type="evidence" value="ECO:0007669"/>
    <property type="project" value="UniProtKB-KW"/>
</dbReference>
<keyword evidence="1" id="KW-0645">Protease</keyword>
<protein>
    <submittedName>
        <fullName evidence="1">DUF5686 and carboxypeptidase regulatory-like domain-containing protein</fullName>
    </submittedName>
</protein>
<comment type="caution">
    <text evidence="1">The sequence shown here is derived from an EMBL/GenBank/DDBJ whole genome shotgun (WGS) entry which is preliminary data.</text>
</comment>
<gene>
    <name evidence="1" type="ORF">OM075_11330</name>
</gene>
<dbReference type="Pfam" id="PF13715">
    <property type="entry name" value="CarbopepD_reg_2"/>
    <property type="match status" value="1"/>
</dbReference>
<dbReference type="SUPFAM" id="SSF49464">
    <property type="entry name" value="Carboxypeptidase regulatory domain-like"/>
    <property type="match status" value="1"/>
</dbReference>
<dbReference type="InterPro" id="IPR008969">
    <property type="entry name" value="CarboxyPept-like_regulatory"/>
</dbReference>
<dbReference type="InterPro" id="IPR043741">
    <property type="entry name" value="DUF5686"/>
</dbReference>
<dbReference type="EMBL" id="JAPDPJ010000023">
    <property type="protein sequence ID" value="MCW3787064.1"/>
    <property type="molecule type" value="Genomic_DNA"/>
</dbReference>
<keyword evidence="1" id="KW-0121">Carboxypeptidase</keyword>
<sequence>MRKLYILIFLFAIVNVVSGQNRLLTGTVKDSKTGEPVPFANVYVKGTTLGTITDTTGYFKLNFTGDSVSISAIGYFKQSIKAAKSKDDVIIDLEPEVVAINEVKVKPNDQQIRWIIKNAVEQKENNNPEKYNRYFYEKYSKWDYVLNNVEKSLMKSNVFKDHKHLFQKGENGNFYLPVYFSEQIVQNDFQRKPLKEKSTILADKTSGLGVLNSYEFSGYTSGLNVSHNFYQNYIKYYEQNFVSPLANNGWFYYRYYLVDSTMVNDIKNYKVLFYPKRKGENVFQGYMIIDNKRFAIQEIDAKLSGGNQLNFIKNMEVKSEYQLIDDSIVFFKSNHLSAEFDYLPISGDSTKQRLELLFTESSSFDKVVINPSDEIKLSVKNINYESVKSLDYRKRDEDYWDQYRHVKLSDDDLNKYAIIDSVNQIKTVKLANDLVEMGLNGYLDVGKFELGPYTDFIQSNEIEGYRFYFGGRTSSEISENWMLYGGLGYGTETKMLTGRGGVGYRFNHVKRKVLKLEYDDRYIRMGENRKILYLYENMLSPSETNLVSSILSREAFDELYRQQGVHMEYENEWRTGLSTRFNLDYMKQHSPEFYPFIMNGQEVDYIQAVEAGLNLRLSWKETVIDDGFMRLYVSTDYPIINFAANLGRVEYNNVSNWYGKVHATVNVKKYFGQTIFNYAVEAGKIFGKLPYTMLEIPRGNETYGYYRYDFNLINYLEFIHDQYVHTYVDYHLNGFFFNRLPLLKRLGFREVVSAKAMIGSLNEKQLGGIDMPAEARSADGTYLEVGAGVENVLRFFRVEGIWRVAPKSIQGAPDFGIRILFEVKL</sequence>
<name>A0AAE3M4P1_9BACT</name>
<accession>A0AAE3M4P1</accession>
<evidence type="ECO:0000313" key="2">
    <source>
        <dbReference type="Proteomes" id="UP001209229"/>
    </source>
</evidence>
<dbReference type="Gene3D" id="2.60.40.1120">
    <property type="entry name" value="Carboxypeptidase-like, regulatory domain"/>
    <property type="match status" value="1"/>
</dbReference>
<dbReference type="Proteomes" id="UP001209229">
    <property type="component" value="Unassembled WGS sequence"/>
</dbReference>
<proteinExistence type="predicted"/>
<evidence type="ECO:0000313" key="1">
    <source>
        <dbReference type="EMBL" id="MCW3787064.1"/>
    </source>
</evidence>